<dbReference type="EMBL" id="CP143423">
    <property type="protein sequence ID" value="WVX49645.1"/>
    <property type="molecule type" value="Genomic_DNA"/>
</dbReference>
<keyword evidence="2" id="KW-1185">Reference proteome</keyword>
<reference evidence="2" key="2">
    <citation type="submission" date="2024-01" db="EMBL/GenBank/DDBJ databases">
        <title>Roseobacter fucihabitans sp. nov., isolated from the brown alga Fucus spiralis.</title>
        <authorList>
            <person name="Hahnke S."/>
            <person name="Berger M."/>
            <person name="Schlingloff A."/>
            <person name="Athale I."/>
            <person name="Neumann-Schaal M."/>
            <person name="Adenaya A."/>
            <person name="Poehlein A."/>
            <person name="Daniel R."/>
            <person name="Pertersen J."/>
            <person name="Brinkhoff T."/>
        </authorList>
    </citation>
    <scope>NUCLEOTIDE SEQUENCE [LARGE SCALE GENOMIC DNA]</scope>
    <source>
        <strain evidence="2">B14</strain>
    </source>
</reference>
<evidence type="ECO:0000313" key="1">
    <source>
        <dbReference type="EMBL" id="WVX49645.1"/>
    </source>
</evidence>
<sequence length="759" mass="83251">MAKTPTRSGNKKAQNTIQLNLEGKTSKDKAPDIALSFWSGNGKAIFSADVADDGTVKIDPGALEKTDFIRVGPKSADADDLMKIGLNATARQFQSVLKTGMLDVGRDIWIGWLPWLRCVTGRVRVCRPGRWWFDDLVTLAAQPATVARATKSPSIRMRAVERPLDNRKLVDDRQSLQSATRLPAAQSIDQLIAWPVRCAPICEGTVEVWRRVCCCDPWIVFDPRIPDLLDDLDRLIPDIPLPPDPGPYGPRPLPIDGNPIFKDGTLDVRAIHAARDLAALRKMPAEQVPTYINARPHLFCPNRSCGSATNIATGSIGPDGQFNICWRQFPVSLRAGCHFEYAYVIRQQFGPFSIVVYNGLAANQWYHQNDNPTLTTYSRFAYGCRNNPDGNFVFLNAIADTGAHHLNTPTATGATSVATPAIHSGLVFTDPATAPSNVINRNWGGTLKLNFTISEGMQALGAKFYRLSVYEADANGNPVGSPEYLTEGLSWNKAVSDGSGGVDIVPVGLGPQSAGAGANEQNALFLIPYDTAPTTDWLDNQFHAKLNTNDPRWNDPLTRHLVTLEIFDEDGRRLRPTGTPATGLGGQETTAAFTYRRRFQETGATDEVQFGALTHMFWWDNRDVFADIINLRKDGMQFDAECLFFGGTGATTFSVGYQAYHPNEMFQLHHNITWRRGLGSTPGSSGVLQPTISTNVTDPNAGSATNTFAQMLLPAAVDPPRNKCAFTAFLNIYNKRTDGDDYGFQYRGDTAAFVIEIDS</sequence>
<dbReference type="Proteomes" id="UP001318682">
    <property type="component" value="Chromosome"/>
</dbReference>
<protein>
    <submittedName>
        <fullName evidence="1">Uncharacterized protein</fullName>
    </submittedName>
</protein>
<proteinExistence type="predicted"/>
<organism evidence="1 2">
    <name type="scientific">Roseobacter fucihabitans</name>
    <dbReference type="NCBI Taxonomy" id="1537242"/>
    <lineage>
        <taxon>Bacteria</taxon>
        <taxon>Pseudomonadati</taxon>
        <taxon>Pseudomonadota</taxon>
        <taxon>Alphaproteobacteria</taxon>
        <taxon>Rhodobacterales</taxon>
        <taxon>Roseobacteraceae</taxon>
        <taxon>Roseobacter</taxon>
    </lineage>
</organism>
<accession>A0ABZ2BWX5</accession>
<gene>
    <name evidence="1" type="ORF">ROLI_027400</name>
</gene>
<dbReference type="RefSeq" id="WP_187430336.1">
    <property type="nucleotide sequence ID" value="NZ_CP143423.1"/>
</dbReference>
<name>A0ABZ2BWX5_9RHOB</name>
<reference evidence="1 2" key="1">
    <citation type="submission" date="2015-07" db="EMBL/GenBank/DDBJ databases">
        <authorList>
            <person name="Voget S."/>
            <person name="Dogs M."/>
            <person name="Brinkhoff T.H."/>
            <person name="Daniel R."/>
        </authorList>
    </citation>
    <scope>NUCLEOTIDE SEQUENCE [LARGE SCALE GENOMIC DNA]</scope>
    <source>
        <strain evidence="1 2">B14</strain>
    </source>
</reference>
<evidence type="ECO:0000313" key="2">
    <source>
        <dbReference type="Proteomes" id="UP001318682"/>
    </source>
</evidence>